<dbReference type="PANTHER" id="PTHR11738:SF129">
    <property type="entry name" value="LEUKOCYTE-ASSOCIATED IMMUNOGLOBULIN-LIKE RECEPTOR 1"/>
    <property type="match status" value="1"/>
</dbReference>
<evidence type="ECO:0000256" key="5">
    <source>
        <dbReference type="SAM" id="SignalP"/>
    </source>
</evidence>
<dbReference type="Pfam" id="PF13895">
    <property type="entry name" value="Ig_2"/>
    <property type="match status" value="1"/>
</dbReference>
<name>A0A5F9D130_RABIT</name>
<feature type="transmembrane region" description="Helical" evidence="4">
    <location>
        <begin position="152"/>
        <end position="170"/>
    </location>
</feature>
<evidence type="ECO:0000256" key="1">
    <source>
        <dbReference type="ARBA" id="ARBA00022729"/>
    </source>
</evidence>
<dbReference type="InterPro" id="IPR013783">
    <property type="entry name" value="Ig-like_fold"/>
</dbReference>
<keyword evidence="2" id="KW-1015">Disulfide bond</keyword>
<keyword evidence="3" id="KW-0393">Immunoglobulin domain</keyword>
<keyword evidence="1 5" id="KW-0732">Signal</keyword>
<evidence type="ECO:0000256" key="4">
    <source>
        <dbReference type="SAM" id="Phobius"/>
    </source>
</evidence>
<accession>A0A5F9D130</accession>
<feature type="chain" id="PRO_5023921200" description="Ig-like domain-containing protein" evidence="5">
    <location>
        <begin position="29"/>
        <end position="195"/>
    </location>
</feature>
<evidence type="ECO:0008006" key="8">
    <source>
        <dbReference type="Google" id="ProtNLM"/>
    </source>
</evidence>
<proteinExistence type="predicted"/>
<evidence type="ECO:0000256" key="2">
    <source>
        <dbReference type="ARBA" id="ARBA00023157"/>
    </source>
</evidence>
<dbReference type="SMR" id="A0A5F9D130"/>
<dbReference type="AlphaFoldDB" id="A0A5F9D130"/>
<dbReference type="Ensembl" id="ENSOCUT00000058197.1">
    <property type="protein sequence ID" value="ENSOCUP00000039089.1"/>
    <property type="gene ID" value="ENSOCUG00000032879.1"/>
</dbReference>
<keyword evidence="7" id="KW-1185">Reference proteome</keyword>
<reference evidence="6" key="2">
    <citation type="submission" date="2025-08" db="UniProtKB">
        <authorList>
            <consortium name="Ensembl"/>
        </authorList>
    </citation>
    <scope>IDENTIFICATION</scope>
    <source>
        <strain evidence="6">Thorbecke</strain>
    </source>
</reference>
<evidence type="ECO:0000256" key="3">
    <source>
        <dbReference type="ARBA" id="ARBA00023319"/>
    </source>
</evidence>
<keyword evidence="4" id="KW-0472">Membrane</keyword>
<feature type="signal peptide" evidence="5">
    <location>
        <begin position="1"/>
        <end position="28"/>
    </location>
</feature>
<dbReference type="GO" id="GO:0005886">
    <property type="term" value="C:plasma membrane"/>
    <property type="evidence" value="ECO:0007669"/>
    <property type="project" value="TreeGrafter"/>
</dbReference>
<dbReference type="InterPro" id="IPR050412">
    <property type="entry name" value="Ig-like_Receptors_ImmuneReg"/>
</dbReference>
<evidence type="ECO:0000313" key="6">
    <source>
        <dbReference type="Ensembl" id="ENSOCUP00000039089.1"/>
    </source>
</evidence>
<organism evidence="6 7">
    <name type="scientific">Oryctolagus cuniculus</name>
    <name type="common">Rabbit</name>
    <dbReference type="NCBI Taxonomy" id="9986"/>
    <lineage>
        <taxon>Eukaryota</taxon>
        <taxon>Metazoa</taxon>
        <taxon>Chordata</taxon>
        <taxon>Craniata</taxon>
        <taxon>Vertebrata</taxon>
        <taxon>Euteleostomi</taxon>
        <taxon>Mammalia</taxon>
        <taxon>Eutheria</taxon>
        <taxon>Euarchontoglires</taxon>
        <taxon>Glires</taxon>
        <taxon>Lagomorpha</taxon>
        <taxon>Leporidae</taxon>
        <taxon>Oryctolagus</taxon>
    </lineage>
</organism>
<dbReference type="GO" id="GO:0002764">
    <property type="term" value="P:immune response-regulating signaling pathway"/>
    <property type="evidence" value="ECO:0007669"/>
    <property type="project" value="TreeGrafter"/>
</dbReference>
<dbReference type="InterPro" id="IPR036179">
    <property type="entry name" value="Ig-like_dom_sf"/>
</dbReference>
<evidence type="ECO:0000313" key="7">
    <source>
        <dbReference type="Proteomes" id="UP000001811"/>
    </source>
</evidence>
<dbReference type="Bgee" id="ENSOCUG00000032879">
    <property type="expression patterns" value="Expressed in blood and 15 other cell types or tissues"/>
</dbReference>
<dbReference type="InParanoid" id="A0A5F9D130"/>
<dbReference type="FunFam" id="2.60.40.10:FF:000049">
    <property type="entry name" value="Leukocyte immunoglobulin-like receptor subfamily B member 1"/>
    <property type="match status" value="1"/>
</dbReference>
<dbReference type="GeneTree" id="ENSGT01100000263478"/>
<reference evidence="6 7" key="1">
    <citation type="journal article" date="2011" name="Nature">
        <title>A high-resolution map of human evolutionary constraint using 29 mammals.</title>
        <authorList>
            <person name="Lindblad-Toh K."/>
            <person name="Garber M."/>
            <person name="Zuk O."/>
            <person name="Lin M.F."/>
            <person name="Parker B.J."/>
            <person name="Washietl S."/>
            <person name="Kheradpour P."/>
            <person name="Ernst J."/>
            <person name="Jordan G."/>
            <person name="Mauceli E."/>
            <person name="Ward L.D."/>
            <person name="Lowe C.B."/>
            <person name="Holloway A.K."/>
            <person name="Clamp M."/>
            <person name="Gnerre S."/>
            <person name="Alfoldi J."/>
            <person name="Beal K."/>
            <person name="Chang J."/>
            <person name="Clawson H."/>
            <person name="Cuff J."/>
            <person name="Di Palma F."/>
            <person name="Fitzgerald S."/>
            <person name="Flicek P."/>
            <person name="Guttman M."/>
            <person name="Hubisz M.J."/>
            <person name="Jaffe D.B."/>
            <person name="Jungreis I."/>
            <person name="Kent W.J."/>
            <person name="Kostka D."/>
            <person name="Lara M."/>
            <person name="Martins A.L."/>
            <person name="Massingham T."/>
            <person name="Moltke I."/>
            <person name="Raney B.J."/>
            <person name="Rasmussen M.D."/>
            <person name="Robinson J."/>
            <person name="Stark A."/>
            <person name="Vilella A.J."/>
            <person name="Wen J."/>
            <person name="Xie X."/>
            <person name="Zody M.C."/>
            <person name="Baldwin J."/>
            <person name="Bloom T."/>
            <person name="Chin C.W."/>
            <person name="Heiman D."/>
            <person name="Nicol R."/>
            <person name="Nusbaum C."/>
            <person name="Young S."/>
            <person name="Wilkinson J."/>
            <person name="Worley K.C."/>
            <person name="Kovar C.L."/>
            <person name="Muzny D.M."/>
            <person name="Gibbs R.A."/>
            <person name="Cree A."/>
            <person name="Dihn H.H."/>
            <person name="Fowler G."/>
            <person name="Jhangiani S."/>
            <person name="Joshi V."/>
            <person name="Lee S."/>
            <person name="Lewis L.R."/>
            <person name="Nazareth L.V."/>
            <person name="Okwuonu G."/>
            <person name="Santibanez J."/>
            <person name="Warren W.C."/>
            <person name="Mardis E.R."/>
            <person name="Weinstock G.M."/>
            <person name="Wilson R.K."/>
            <person name="Delehaunty K."/>
            <person name="Dooling D."/>
            <person name="Fronik C."/>
            <person name="Fulton L."/>
            <person name="Fulton B."/>
            <person name="Graves T."/>
            <person name="Minx P."/>
            <person name="Sodergren E."/>
            <person name="Birney E."/>
            <person name="Margulies E.H."/>
            <person name="Herrero J."/>
            <person name="Green E.D."/>
            <person name="Haussler D."/>
            <person name="Siepel A."/>
            <person name="Goldman N."/>
            <person name="Pollard K.S."/>
            <person name="Pedersen J.S."/>
            <person name="Lander E.S."/>
            <person name="Kellis M."/>
        </authorList>
    </citation>
    <scope>NUCLEOTIDE SEQUENCE [LARGE SCALE GENOMIC DNA]</scope>
    <source>
        <strain evidence="7">Thorbecke</strain>
    </source>
</reference>
<dbReference type="Proteomes" id="UP000001811">
    <property type="component" value="Unplaced"/>
</dbReference>
<reference evidence="6" key="3">
    <citation type="submission" date="2025-09" db="UniProtKB">
        <authorList>
            <consortium name="Ensembl"/>
        </authorList>
    </citation>
    <scope>IDENTIFICATION</scope>
    <source>
        <strain evidence="6">Thorbecke</strain>
    </source>
</reference>
<keyword evidence="4" id="KW-1133">Transmembrane helix</keyword>
<protein>
    <recommendedName>
        <fullName evidence="8">Ig-like domain-containing protein</fullName>
    </recommendedName>
</protein>
<dbReference type="Gene3D" id="2.60.40.10">
    <property type="entry name" value="Immunoglobulins"/>
    <property type="match status" value="1"/>
</dbReference>
<dbReference type="SUPFAM" id="SSF48726">
    <property type="entry name" value="Immunoglobulin"/>
    <property type="match status" value="1"/>
</dbReference>
<sequence length="195" mass="20557">MGGRDKTPALTALLCLGLCWAPGDKAEAEAWPSPSISAEPGPTVLLGQPVTIVCRSPAGFDTFRLEKEGILVKIERSASPNQREARFPLLATDADTAGRYRCVSYKSGAWSERSGELELAVIPEDVPRTSDPGPVSAVPSAPTSQEYPVLNGVRLGLAGLVLLILAAILAEAWHSLGRARQGCLGWTQQGALQGV</sequence>
<dbReference type="PANTHER" id="PTHR11738">
    <property type="entry name" value="MHC CLASS I NK CELL RECEPTOR"/>
    <property type="match status" value="1"/>
</dbReference>
<keyword evidence="4" id="KW-0812">Transmembrane</keyword>